<name>A0A0F7ZQI0_9HYPO</name>
<sequence>MSPASGRRMDASDALARFAVQSQQRLQRPSAGRDGWPKNVLARAPAVKPRTGNANCVAYACPVLAELDFREESMGCVWSITWLCRDLASIKHVFAVGDEHSFKWPRPHECGMGNHS</sequence>
<evidence type="ECO:0000313" key="2">
    <source>
        <dbReference type="Proteomes" id="UP000054481"/>
    </source>
</evidence>
<dbReference type="Proteomes" id="UP000054481">
    <property type="component" value="Unassembled WGS sequence"/>
</dbReference>
<dbReference type="AlphaFoldDB" id="A0A0F7ZQI0"/>
<accession>A0A0F7ZQI0</accession>
<dbReference type="EMBL" id="KQ030508">
    <property type="protein sequence ID" value="KJZ77285.1"/>
    <property type="molecule type" value="Genomic_DNA"/>
</dbReference>
<reference evidence="1 2" key="1">
    <citation type="journal article" date="2014" name="Genome Biol. Evol.">
        <title>Comparative genomics and transcriptomics analyses reveal divergent lifestyle features of nematode endoparasitic fungus Hirsutella minnesotensis.</title>
        <authorList>
            <person name="Lai Y."/>
            <person name="Liu K."/>
            <person name="Zhang X."/>
            <person name="Zhang X."/>
            <person name="Li K."/>
            <person name="Wang N."/>
            <person name="Shu C."/>
            <person name="Wu Y."/>
            <person name="Wang C."/>
            <person name="Bushley K.E."/>
            <person name="Xiang M."/>
            <person name="Liu X."/>
        </authorList>
    </citation>
    <scope>NUCLEOTIDE SEQUENCE [LARGE SCALE GENOMIC DNA]</scope>
    <source>
        <strain evidence="1 2">3608</strain>
    </source>
</reference>
<protein>
    <submittedName>
        <fullName evidence="1">Uncharacterized protein</fullName>
    </submittedName>
</protein>
<proteinExistence type="predicted"/>
<evidence type="ECO:0000313" key="1">
    <source>
        <dbReference type="EMBL" id="KJZ77285.1"/>
    </source>
</evidence>
<gene>
    <name evidence="1" type="ORF">HIM_03606</name>
</gene>
<keyword evidence="2" id="KW-1185">Reference proteome</keyword>
<organism evidence="1 2">
    <name type="scientific">Hirsutella minnesotensis 3608</name>
    <dbReference type="NCBI Taxonomy" id="1043627"/>
    <lineage>
        <taxon>Eukaryota</taxon>
        <taxon>Fungi</taxon>
        <taxon>Dikarya</taxon>
        <taxon>Ascomycota</taxon>
        <taxon>Pezizomycotina</taxon>
        <taxon>Sordariomycetes</taxon>
        <taxon>Hypocreomycetidae</taxon>
        <taxon>Hypocreales</taxon>
        <taxon>Ophiocordycipitaceae</taxon>
        <taxon>Hirsutella</taxon>
    </lineage>
</organism>